<dbReference type="OrthoDB" id="8065617at2"/>
<reference evidence="2 3" key="1">
    <citation type="journal article" date="2015" name="Antonie Van Leeuwenhoek">
        <title>Bosea vaviloviae sp. nov., a new species of slow-growing rhizobia isolated from nodules of the relict species Vavilovia formosa (Stev.) Fed.</title>
        <authorList>
            <person name="Safronova V.I."/>
            <person name="Kuznetsova I.G."/>
            <person name="Sazanova A.L."/>
            <person name="Kimeklis A.K."/>
            <person name="Belimov A.A."/>
            <person name="Andronov E.E."/>
            <person name="Pinaev A.G."/>
            <person name="Chizhevskaya E.P."/>
            <person name="Pukhaev A.R."/>
            <person name="Popov K.P."/>
            <person name="Willems A."/>
            <person name="Tikhonovich I.A."/>
        </authorList>
    </citation>
    <scope>NUCLEOTIDE SEQUENCE [LARGE SCALE GENOMIC DNA]</scope>
    <source>
        <strain evidence="2 3">Vaf18</strain>
        <plasmid evidence="2">unnamed1</plasmid>
    </source>
</reference>
<feature type="signal peptide" evidence="1">
    <location>
        <begin position="1"/>
        <end position="22"/>
    </location>
</feature>
<dbReference type="EMBL" id="CP017148">
    <property type="protein sequence ID" value="AOO85126.1"/>
    <property type="molecule type" value="Genomic_DNA"/>
</dbReference>
<gene>
    <name evidence="2" type="ORF">BHK69_31025</name>
</gene>
<accession>A0A1D7UCM4</accession>
<dbReference type="Proteomes" id="UP000094969">
    <property type="component" value="Plasmid unnamed1"/>
</dbReference>
<protein>
    <submittedName>
        <fullName evidence="2">Uncharacterized protein</fullName>
    </submittedName>
</protein>
<dbReference type="AlphaFoldDB" id="A0A1D7UCM4"/>
<keyword evidence="2" id="KW-0614">Plasmid</keyword>
<keyword evidence="3" id="KW-1185">Reference proteome</keyword>
<name>A0A1D7UCM4_9HYPH</name>
<feature type="chain" id="PRO_5009100185" evidence="1">
    <location>
        <begin position="23"/>
        <end position="308"/>
    </location>
</feature>
<geneLocation type="plasmid" evidence="2 3">
    <name>unnamed1</name>
</geneLocation>
<evidence type="ECO:0000313" key="2">
    <source>
        <dbReference type="EMBL" id="AOO85126.1"/>
    </source>
</evidence>
<dbReference type="RefSeq" id="WP_069694309.1">
    <property type="nucleotide sequence ID" value="NZ_CP017148.1"/>
</dbReference>
<evidence type="ECO:0000313" key="3">
    <source>
        <dbReference type="Proteomes" id="UP000094969"/>
    </source>
</evidence>
<sequence>MNRITRPCLIVIGLLGIAPAFAAIPTNDAKQLDEKAATSSTTIKLVPITTQRKTANDSVKCAVTTGKKAEVKDPASKAQAGAGAKTIQTYAPAMPPTPAADAKGGTLASQNHFKTTGGVVGELEASSTSLTSAQSAFRQAGQEVGTAKTVMAAIDMNSAARTQNGLAWTGATNAANIWVTAINALNLARTSDRSRGASSLKMGGGLTSNGTICPVGMIGSGTVADPCRGASTCSTMPVGAPTDPACVSARFVDSSGNVLFYLAQGQAQNSGGLAVKSGAAPPSASASGTALTEGDIAAALQSNASQNQ</sequence>
<organism evidence="2 3">
    <name type="scientific">Bosea vaviloviae</name>
    <dbReference type="NCBI Taxonomy" id="1526658"/>
    <lineage>
        <taxon>Bacteria</taxon>
        <taxon>Pseudomonadati</taxon>
        <taxon>Pseudomonadota</taxon>
        <taxon>Alphaproteobacteria</taxon>
        <taxon>Hyphomicrobiales</taxon>
        <taxon>Boseaceae</taxon>
        <taxon>Bosea</taxon>
    </lineage>
</organism>
<dbReference type="KEGG" id="bvv:BHK69_31025"/>
<evidence type="ECO:0000256" key="1">
    <source>
        <dbReference type="SAM" id="SignalP"/>
    </source>
</evidence>
<keyword evidence="1" id="KW-0732">Signal</keyword>
<proteinExistence type="predicted"/>